<dbReference type="AlphaFoldDB" id="D3PET7"/>
<organism evidence="1 2">
    <name type="scientific">Deferribacter desulfuricans (strain DSM 14783 / JCM 11476 / NBRC 101012 / SSM1)</name>
    <dbReference type="NCBI Taxonomy" id="639282"/>
    <lineage>
        <taxon>Bacteria</taxon>
        <taxon>Pseudomonadati</taxon>
        <taxon>Deferribacterota</taxon>
        <taxon>Deferribacteres</taxon>
        <taxon>Deferribacterales</taxon>
        <taxon>Deferribacteraceae</taxon>
        <taxon>Deferribacter</taxon>
    </lineage>
</organism>
<geneLocation type="plasmid" evidence="1 2">
    <name>megaplasmid pDF308</name>
</geneLocation>
<dbReference type="KEGG" id="ddf:DEFDS_P106"/>
<protein>
    <submittedName>
        <fullName evidence="1">Uncharacterized protein</fullName>
    </submittedName>
</protein>
<proteinExistence type="predicted"/>
<dbReference type="HOGENOM" id="CLU_773212_0_0_0"/>
<reference evidence="1 2" key="1">
    <citation type="journal article" date="2010" name="DNA Res.">
        <title>Bacterial lifestyle in a deep-sea hydrothermal vent chimney revealed by the genome sequence of the thermophilic bacterium Deferribacter desulfuricans SSM1.</title>
        <authorList>
            <person name="Takaki Y."/>
            <person name="Shimamura S."/>
            <person name="Nakagawa S."/>
            <person name="Fukuhara Y."/>
            <person name="Horikawa H."/>
            <person name="Ankai A."/>
            <person name="Harada T."/>
            <person name="Hosoyama A."/>
            <person name="Oguchi A."/>
            <person name="Fukui S."/>
            <person name="Fujita N."/>
            <person name="Takami H."/>
            <person name="Takai K."/>
        </authorList>
    </citation>
    <scope>NUCLEOTIDE SEQUENCE [LARGE SCALE GENOMIC DNA]</scope>
    <source>
        <strain evidence="2">DSM 14783 / JCM 11476 / NBRC 101012 / SSM1</strain>
        <plasmid evidence="2">Plasmid megaplasmid pDF308</plasmid>
    </source>
</reference>
<accession>D3PET7</accession>
<sequence>MANLCDHVEKIAHFLREEHYWESEEIEKFAKEMKLEDKNPFVLELDEESRKNLKENYGIELTKVGLSELIGLAFKKLIREDKDTVFFNTFALGNLIALLEDKYPHKFEEVFTSYAETVDGESYPYLSVAQMAVEEPMIFSWFPDSEKQMHAYEMLMDYQYESTLHDTYGKYLAIHFGVPENATGLDQKEFTKVKKAFKDQATRTTFNFFVALMEEAMNLDMDRVVEIKEGIGKLESIPQEELVEKYSKIIDMYFQNFEQLFMNYYSQAAAEISTHFKNSREVQAELLKVLSKVMKEGMNKVFKFYEEQLPTFMLNEKEKFKMGLIQSTIPVAEEKITKYFNQLEQTINQKLEELGMNM</sequence>
<keyword evidence="2" id="KW-1185">Reference proteome</keyword>
<gene>
    <name evidence="1" type="ordered locus">DEFDS_P106</name>
</gene>
<dbReference type="Proteomes" id="UP000001520">
    <property type="component" value="Plasmid megaplasmid pDF308"/>
</dbReference>
<keyword evidence="1" id="KW-0614">Plasmid</keyword>
<evidence type="ECO:0000313" key="1">
    <source>
        <dbReference type="EMBL" id="BAI81729.1"/>
    </source>
</evidence>
<dbReference type="EMBL" id="AP011530">
    <property type="protein sequence ID" value="BAI81729.1"/>
    <property type="molecule type" value="Genomic_DNA"/>
</dbReference>
<evidence type="ECO:0000313" key="2">
    <source>
        <dbReference type="Proteomes" id="UP000001520"/>
    </source>
</evidence>
<dbReference type="RefSeq" id="WP_013008958.1">
    <property type="nucleotide sequence ID" value="NC_013940.1"/>
</dbReference>
<name>D3PET7_DEFDS</name>